<protein>
    <submittedName>
        <fullName evidence="4">DNA packaging terminase subunit 2</fullName>
    </submittedName>
</protein>
<evidence type="ECO:0000313" key="5">
    <source>
        <dbReference type="Proteomes" id="UP001162227"/>
    </source>
</evidence>
<keyword evidence="2" id="KW-0426">Late protein</keyword>
<evidence type="ECO:0000256" key="3">
    <source>
        <dbReference type="ARBA" id="ARBA00023219"/>
    </source>
</evidence>
<dbReference type="InterPro" id="IPR000501">
    <property type="entry name" value="UL28/UL56"/>
</dbReference>
<dbReference type="EMBL" id="MK955929">
    <property type="protein sequence ID" value="QFU14565.1"/>
    <property type="molecule type" value="Genomic_DNA"/>
</dbReference>
<keyword evidence="3" id="KW-0231">Viral genome packaging</keyword>
<dbReference type="HAMAP" id="MF_04014">
    <property type="entry name" value="HSV_TRM1"/>
    <property type="match status" value="1"/>
</dbReference>
<sequence length="760" mass="87551">MDIPEYERNALILIAQLQTLLFQTDLLKRCDPDILIKHDTIRKIKHNALMVMYLYHRFSASLKEQVETRMTFSTYSLWLLLRRSKNDTSLLVNELDRYRQTLDRRVFFEKVMNLDTNTCDLHKRVSLQLYGSDNIVEREMCLLNDIENFLKQIDYCHCIVSTSAALTALRDIDNFLLQTIGTGTVAPPETYDPTQPCATCFEELSMTANCGETIYRRLETKVCDHLVTQVDAHISFDDIRRHLPYLNGIEKSSLTRALTLIDNATSTVTTENAHHNNESSTTQRVLDRYDVFTEAPHQIYHLSELQYWLASGKRGRIHKANKSTAVKESNTSILQRFDSDLSKLLEQERHIEHTMRRVERIAFGNEFTHFHRILLTAKDDVAGRLLLGSPSVAPDAAIDTLIGACYTHHMSMGIFKRLQTPDTADEETLTRLLESIREQPSDIASENTNSNQNWLAVRETVNEQSIESDQCDVSEMRRIAERDMETRRDRYAERLSARSFANLDRCVATQRSELEKLMRINVFGDMLPNMYVNTINGFLARKEFLRACETLASRTLTRLSPDDMAAYNWHHYVRSAVARHQLDKAILPSLSSKFYSCITGPLFRHHVHNFPQPANTSLYFSVENVGLLPHLKEELANFMHDLSPVSWMISGFRHFYDFVETNITETYRTACRYIREAVFATTIFDATFHCGEVQLMRADSIDVDVDGPRVSDGLYLTFDSEQPLIALWGTTEDKRFGPETVAVIEKDLYSALYSILQKHV</sequence>
<reference evidence="4" key="1">
    <citation type="journal article" date="2019" name="Vet. Microbiol.">
        <title>Molecular and microscopic characterisation of a novel pathogenic herpesvirus from Indian ringneck parrots (Psittacula krameri).</title>
        <authorList>
            <person name="Sutherland M."/>
            <person name="Sarker S."/>
            <person name="Raidal S.R."/>
        </authorList>
    </citation>
    <scope>NUCLEOTIDE SEQUENCE</scope>
    <source>
        <strain evidence="4">PsHV 5</strain>
    </source>
</reference>
<evidence type="ECO:0000256" key="1">
    <source>
        <dbReference type="ARBA" id="ARBA00022612"/>
    </source>
</evidence>
<reference evidence="4" key="2">
    <citation type="submission" date="2019-05" db="EMBL/GenBank/DDBJ databases">
        <authorList>
            <person name="Sutherland M."/>
            <person name="Sarker S."/>
            <person name="Raidal S.R."/>
        </authorList>
    </citation>
    <scope>NUCLEOTIDE SEQUENCE</scope>
    <source>
        <strain evidence="4">PsHV 5</strain>
    </source>
</reference>
<accession>A0A5P9JTH8</accession>
<evidence type="ECO:0000313" key="4">
    <source>
        <dbReference type="EMBL" id="QFU14565.1"/>
    </source>
</evidence>
<keyword evidence="1" id="KW-1188">Viral release from host cell</keyword>
<dbReference type="Pfam" id="PF01366">
    <property type="entry name" value="PRTP"/>
    <property type="match status" value="1"/>
</dbReference>
<proteinExistence type="inferred from homology"/>
<dbReference type="Proteomes" id="UP001162227">
    <property type="component" value="Segment"/>
</dbReference>
<keyword evidence="5" id="KW-1185">Reference proteome</keyword>
<evidence type="ECO:0000256" key="2">
    <source>
        <dbReference type="ARBA" id="ARBA00022921"/>
    </source>
</evidence>
<name>A0A5P9JTH8_9ALPH</name>
<organism evidence="4 5">
    <name type="scientific">Psittacid alphaherpesvirus 5</name>
    <dbReference type="NCBI Taxonomy" id="2972693"/>
    <lineage>
        <taxon>Viruses</taxon>
        <taxon>Duplodnaviria</taxon>
        <taxon>Heunggongvirae</taxon>
        <taxon>Peploviricota</taxon>
        <taxon>Herviviricetes</taxon>
        <taxon>Herpesvirales</taxon>
        <taxon>Orthoherpesviridae</taxon>
        <taxon>Alphaherpesvirinae</taxon>
        <taxon>Iltovirus</taxon>
        <taxon>Iltovirus psittacidalpha5</taxon>
    </lineage>
</organism>
<dbReference type="GO" id="GO:0019073">
    <property type="term" value="P:viral DNA genome packaging"/>
    <property type="evidence" value="ECO:0007669"/>
    <property type="project" value="InterPro"/>
</dbReference>